<dbReference type="InterPro" id="IPR024191">
    <property type="entry name" value="Peptidase_M61"/>
</dbReference>
<dbReference type="PIRSF" id="PIRSF016493">
    <property type="entry name" value="Glycyl_aminpptds"/>
    <property type="match status" value="1"/>
</dbReference>
<feature type="domain" description="PDZ" evidence="3">
    <location>
        <begin position="533"/>
        <end position="573"/>
    </location>
</feature>
<dbReference type="KEGG" id="ssua:FPZ54_12230"/>
<organism evidence="5 6">
    <name type="scientific">Sphingomonas suaedae</name>
    <dbReference type="NCBI Taxonomy" id="2599297"/>
    <lineage>
        <taxon>Bacteria</taxon>
        <taxon>Pseudomonadati</taxon>
        <taxon>Pseudomonadota</taxon>
        <taxon>Alphaproteobacteria</taxon>
        <taxon>Sphingomonadales</taxon>
        <taxon>Sphingomonadaceae</taxon>
        <taxon>Sphingomonas</taxon>
    </lineage>
</organism>
<name>A0A518RH00_9SPHN</name>
<feature type="signal peptide" evidence="1">
    <location>
        <begin position="1"/>
        <end position="25"/>
    </location>
</feature>
<feature type="domain" description="Peptidase M61 catalytic" evidence="2">
    <location>
        <begin position="300"/>
        <end position="417"/>
    </location>
</feature>
<dbReference type="AlphaFoldDB" id="A0A518RH00"/>
<dbReference type="Pfam" id="PF17899">
    <property type="entry name" value="Peptidase_M61_N"/>
    <property type="match status" value="1"/>
</dbReference>
<dbReference type="InterPro" id="IPR041489">
    <property type="entry name" value="PDZ_6"/>
</dbReference>
<dbReference type="OrthoDB" id="9778516at2"/>
<dbReference type="EMBL" id="CP042239">
    <property type="protein sequence ID" value="QDX26701.1"/>
    <property type="molecule type" value="Genomic_DNA"/>
</dbReference>
<dbReference type="InterPro" id="IPR007963">
    <property type="entry name" value="Peptidase_M61_catalytic"/>
</dbReference>
<dbReference type="InterPro" id="IPR040756">
    <property type="entry name" value="Peptidase_M61_N"/>
</dbReference>
<feature type="chain" id="PRO_5021964706" evidence="1">
    <location>
        <begin position="26"/>
        <end position="626"/>
    </location>
</feature>
<accession>A0A518RH00</accession>
<dbReference type="Gene3D" id="2.30.42.10">
    <property type="match status" value="1"/>
</dbReference>
<reference evidence="5 6" key="1">
    <citation type="submission" date="2019-07" db="EMBL/GenBank/DDBJ databases">
        <title>Sphingomonas alkalisoli sp. nov., isolated from rhizosphere soil of Suaedae salsa.</title>
        <authorList>
            <person name="Zhang H."/>
            <person name="Xu L."/>
            <person name="Zhang J.-X."/>
            <person name="Sun J.-Q."/>
        </authorList>
    </citation>
    <scope>NUCLEOTIDE SEQUENCE [LARGE SCALE GENOMIC DNA]</scope>
    <source>
        <strain evidence="5 6">XS-10</strain>
    </source>
</reference>
<protein>
    <submittedName>
        <fullName evidence="5">M61 family metallopeptidase</fullName>
    </submittedName>
</protein>
<dbReference type="Gene3D" id="1.10.390.10">
    <property type="entry name" value="Neutral Protease Domain 2"/>
    <property type="match status" value="1"/>
</dbReference>
<evidence type="ECO:0000259" key="4">
    <source>
        <dbReference type="Pfam" id="PF17899"/>
    </source>
</evidence>
<dbReference type="Pfam" id="PF05299">
    <property type="entry name" value="Peptidase_M61"/>
    <property type="match status" value="1"/>
</dbReference>
<dbReference type="SUPFAM" id="SSF50156">
    <property type="entry name" value="PDZ domain-like"/>
    <property type="match status" value="1"/>
</dbReference>
<evidence type="ECO:0000313" key="6">
    <source>
        <dbReference type="Proteomes" id="UP000318055"/>
    </source>
</evidence>
<evidence type="ECO:0000259" key="3">
    <source>
        <dbReference type="Pfam" id="PF17820"/>
    </source>
</evidence>
<dbReference type="Proteomes" id="UP000318055">
    <property type="component" value="Chromosome"/>
</dbReference>
<evidence type="ECO:0000259" key="2">
    <source>
        <dbReference type="Pfam" id="PF05299"/>
    </source>
</evidence>
<evidence type="ECO:0000256" key="1">
    <source>
        <dbReference type="SAM" id="SignalP"/>
    </source>
</evidence>
<gene>
    <name evidence="5" type="ORF">FPZ54_12230</name>
</gene>
<dbReference type="InterPro" id="IPR027268">
    <property type="entry name" value="Peptidase_M4/M1_CTD_sf"/>
</dbReference>
<feature type="domain" description="Peptidase M61 N-terminal" evidence="4">
    <location>
        <begin position="38"/>
        <end position="203"/>
    </location>
</feature>
<dbReference type="Gene3D" id="2.60.40.3650">
    <property type="match status" value="1"/>
</dbReference>
<keyword evidence="1" id="KW-0732">Signal</keyword>
<proteinExistence type="predicted"/>
<dbReference type="Pfam" id="PF17820">
    <property type="entry name" value="PDZ_6"/>
    <property type="match status" value="1"/>
</dbReference>
<evidence type="ECO:0000313" key="5">
    <source>
        <dbReference type="EMBL" id="QDX26701.1"/>
    </source>
</evidence>
<dbReference type="InterPro" id="IPR036034">
    <property type="entry name" value="PDZ_sf"/>
</dbReference>
<sequence>MPLRNQTARLLTLAAPLLLATAVQAQQARDPGPNAPVSYDLSFDNAAHREARIAVTYRDLKPGAVEFRMARSSPGRYAIHEFAKNVYSVSARDGAGRDLPIERTDPYSWRVAGHDGTVTFSYTLYGDRGDGTYSQIDQTHAHLNMPATLVWARGYDDRPIRVTFRPADPSWKVATQLPPVADSTTSFWAPHLQYLLDSPTELSDFQLREWTIGTGATAQTIRLAVHSEDSAETVDEFARKAKAVVAEQIRIWGGAPRFDFGTYTFIADYMPQISGDGMEHRNSTIISQPRSLATGKFAQLGTLSHEFIHSWNVERLRPAELEPFDFTSADPTPSLWFAEGFTQYYGPLSILRAGEATLDTTLAGLAGTLDYVVNGPGRRYGSPQEMSLRAPFVDAATSIDPVNERIFTSYYAYGAVIALALDLTLRQHFDTDLDAYMRHMWKRNGAAQRDYAPVKSYTTADLQAGLAELTRDPAFAKAFFDAHIRSSDLPDFAPLLAQAGLVLRPADTDKPWIGAANVSGGGDDPVTLAEIPIPGSPLYAAGLDRGDTIVAIDGQRIASRADWRAALDAMKPGQPVVIAYANRAGASSATIIPRADPKLAIVPLEKAGGTPDAAQRAFRRAWLGAD</sequence>
<dbReference type="RefSeq" id="WP_145847579.1">
    <property type="nucleotide sequence ID" value="NZ_CP042239.1"/>
</dbReference>
<dbReference type="SUPFAM" id="SSF55486">
    <property type="entry name" value="Metalloproteases ('zincins'), catalytic domain"/>
    <property type="match status" value="1"/>
</dbReference>
<keyword evidence="6" id="KW-1185">Reference proteome</keyword>